<evidence type="ECO:0000313" key="5">
    <source>
        <dbReference type="EMBL" id="TAA37095.1"/>
    </source>
</evidence>
<dbReference type="InterPro" id="IPR005053">
    <property type="entry name" value="MobA_MobL"/>
</dbReference>
<name>A0A4Q8LYN2_9GAMM</name>
<dbReference type="Pfam" id="PF03389">
    <property type="entry name" value="MobA_MobL"/>
    <property type="match status" value="1"/>
</dbReference>
<comment type="caution">
    <text evidence="5">The sequence shown here is derived from an EMBL/GenBank/DDBJ whole genome shotgun (WGS) entry which is preliminary data.</text>
</comment>
<dbReference type="Gene3D" id="3.30.930.30">
    <property type="match status" value="1"/>
</dbReference>
<keyword evidence="2" id="KW-0184">Conjugation</keyword>
<gene>
    <name evidence="5" type="ORF">EA655_16965</name>
</gene>
<dbReference type="OrthoDB" id="1634048at2"/>
<comment type="similarity">
    <text evidence="1">Belongs to the MobA/MobL family.</text>
</comment>
<proteinExistence type="inferred from homology"/>
<dbReference type="Proteomes" id="UP000294164">
    <property type="component" value="Unassembled WGS sequence"/>
</dbReference>
<evidence type="ECO:0000256" key="1">
    <source>
        <dbReference type="ARBA" id="ARBA00010873"/>
    </source>
</evidence>
<protein>
    <submittedName>
        <fullName evidence="5">Plasmid mobilization protein</fullName>
    </submittedName>
</protein>
<evidence type="ECO:0000313" key="6">
    <source>
        <dbReference type="Proteomes" id="UP000294164"/>
    </source>
</evidence>
<evidence type="ECO:0000259" key="4">
    <source>
        <dbReference type="Pfam" id="PF03389"/>
    </source>
</evidence>
<feature type="region of interest" description="Disordered" evidence="3">
    <location>
        <begin position="141"/>
        <end position="162"/>
    </location>
</feature>
<evidence type="ECO:0000256" key="2">
    <source>
        <dbReference type="ARBA" id="ARBA00022971"/>
    </source>
</evidence>
<dbReference type="EMBL" id="SHMG01000013">
    <property type="protein sequence ID" value="TAA37095.1"/>
    <property type="molecule type" value="Genomic_DNA"/>
</dbReference>
<organism evidence="5 6">
    <name type="scientific">Pseudoxanthomonas winnipegensis</name>
    <dbReference type="NCBI Taxonomy" id="2480810"/>
    <lineage>
        <taxon>Bacteria</taxon>
        <taxon>Pseudomonadati</taxon>
        <taxon>Pseudomonadota</taxon>
        <taxon>Gammaproteobacteria</taxon>
        <taxon>Lysobacterales</taxon>
        <taxon>Lysobacteraceae</taxon>
        <taxon>Pseudoxanthomonas</taxon>
    </lineage>
</organism>
<feature type="compositionally biased region" description="Basic and acidic residues" evidence="3">
    <location>
        <begin position="141"/>
        <end position="154"/>
    </location>
</feature>
<reference evidence="5 6" key="1">
    <citation type="submission" date="2019-02" db="EMBL/GenBank/DDBJ databases">
        <title>WGS of Pseudoxanthomonas species novum from clinical isolates.</title>
        <authorList>
            <person name="Bernier A.-M."/>
            <person name="Bernard K."/>
            <person name="Vachon A."/>
        </authorList>
    </citation>
    <scope>NUCLEOTIDE SEQUENCE [LARGE SCALE GENOMIC DNA]</scope>
    <source>
        <strain evidence="5 6">NML130969</strain>
    </source>
</reference>
<accession>A0A4Q8LYN2</accession>
<sequence>MATFHLQIKSGGKGTAGDHADYIARNGFHRRHDDLVHASHGNLPHWAANDPKVMWRAADKYERKNGAAYREAIIALPTELTSEQNAALVDDIVAKLTPGKPYQLAVHAPSSSLEGEANPHLHLMTCDRMDDGIERSAERFFARHNSKRPEDGGRRKASGGRNRMQLRDEVIAMRKLVADTINQHLEINGHAARVDHRTLKEQGADRRAERHLGPARIRGMSPQEKAQYVSLRRNGRCASV</sequence>
<evidence type="ECO:0000256" key="3">
    <source>
        <dbReference type="SAM" id="MobiDB-lite"/>
    </source>
</evidence>
<dbReference type="AlphaFoldDB" id="A0A4Q8LYN2"/>
<feature type="domain" description="MobA/MobL protein" evidence="4">
    <location>
        <begin position="21"/>
        <end position="215"/>
    </location>
</feature>